<dbReference type="InterPro" id="IPR036390">
    <property type="entry name" value="WH_DNA-bd_sf"/>
</dbReference>
<sequence>MRELSLGPRRHRDLAAGLPGIPSNVLAARLKDLQAAGVVVRRTLPAPTDVTVYELTDAGRALQPALKELLAWGRPMHRNRPRTTQCSPVGPCRAS</sequence>
<feature type="domain" description="HTH hxlR-type" evidence="5">
    <location>
        <begin position="1"/>
        <end position="81"/>
    </location>
</feature>
<dbReference type="PANTHER" id="PTHR33204:SF18">
    <property type="entry name" value="TRANSCRIPTIONAL REGULATORY PROTEIN"/>
    <property type="match status" value="1"/>
</dbReference>
<evidence type="ECO:0000256" key="1">
    <source>
        <dbReference type="ARBA" id="ARBA00023015"/>
    </source>
</evidence>
<organism evidence="6 7">
    <name type="scientific">Streptomyces coacervatus</name>
    <dbReference type="NCBI Taxonomy" id="647381"/>
    <lineage>
        <taxon>Bacteria</taxon>
        <taxon>Bacillati</taxon>
        <taxon>Actinomycetota</taxon>
        <taxon>Actinomycetes</taxon>
        <taxon>Kitasatosporales</taxon>
        <taxon>Streptomycetaceae</taxon>
        <taxon>Streptomyces</taxon>
    </lineage>
</organism>
<evidence type="ECO:0000256" key="4">
    <source>
        <dbReference type="SAM" id="MobiDB-lite"/>
    </source>
</evidence>
<dbReference type="Gene3D" id="1.10.10.10">
    <property type="entry name" value="Winged helix-like DNA-binding domain superfamily/Winged helix DNA-binding domain"/>
    <property type="match status" value="1"/>
</dbReference>
<dbReference type="Pfam" id="PF01638">
    <property type="entry name" value="HxlR"/>
    <property type="match status" value="1"/>
</dbReference>
<reference evidence="7" key="1">
    <citation type="journal article" date="2019" name="Int. J. Syst. Evol. Microbiol.">
        <title>The Global Catalogue of Microorganisms (GCM) 10K type strain sequencing project: providing services to taxonomists for standard genome sequencing and annotation.</title>
        <authorList>
            <consortium name="The Broad Institute Genomics Platform"/>
            <consortium name="The Broad Institute Genome Sequencing Center for Infectious Disease"/>
            <person name="Wu L."/>
            <person name="Ma J."/>
        </authorList>
    </citation>
    <scope>NUCLEOTIDE SEQUENCE [LARGE SCALE GENOMIC DNA]</scope>
    <source>
        <strain evidence="7">JCM 17138</strain>
    </source>
</reference>
<dbReference type="SUPFAM" id="SSF46785">
    <property type="entry name" value="Winged helix' DNA-binding domain"/>
    <property type="match status" value="1"/>
</dbReference>
<name>A0ABP7HRM5_9ACTN</name>
<evidence type="ECO:0000259" key="5">
    <source>
        <dbReference type="PROSITE" id="PS51118"/>
    </source>
</evidence>
<protein>
    <recommendedName>
        <fullName evidence="5">HTH hxlR-type domain-containing protein</fullName>
    </recommendedName>
</protein>
<dbReference type="PANTHER" id="PTHR33204">
    <property type="entry name" value="TRANSCRIPTIONAL REGULATOR, MARR FAMILY"/>
    <property type="match status" value="1"/>
</dbReference>
<evidence type="ECO:0000313" key="7">
    <source>
        <dbReference type="Proteomes" id="UP001501009"/>
    </source>
</evidence>
<dbReference type="InterPro" id="IPR002577">
    <property type="entry name" value="HTH_HxlR"/>
</dbReference>
<keyword evidence="3" id="KW-0804">Transcription</keyword>
<evidence type="ECO:0000256" key="3">
    <source>
        <dbReference type="ARBA" id="ARBA00023163"/>
    </source>
</evidence>
<dbReference type="InterPro" id="IPR036388">
    <property type="entry name" value="WH-like_DNA-bd_sf"/>
</dbReference>
<dbReference type="EMBL" id="BAABDE010000017">
    <property type="protein sequence ID" value="GAA3799647.1"/>
    <property type="molecule type" value="Genomic_DNA"/>
</dbReference>
<keyword evidence="1" id="KW-0805">Transcription regulation</keyword>
<keyword evidence="2" id="KW-0238">DNA-binding</keyword>
<accession>A0ABP7HRM5</accession>
<keyword evidence="7" id="KW-1185">Reference proteome</keyword>
<comment type="caution">
    <text evidence="6">The sequence shown here is derived from an EMBL/GenBank/DDBJ whole genome shotgun (WGS) entry which is preliminary data.</text>
</comment>
<proteinExistence type="predicted"/>
<evidence type="ECO:0000313" key="6">
    <source>
        <dbReference type="EMBL" id="GAA3799647.1"/>
    </source>
</evidence>
<gene>
    <name evidence="6" type="ORF">GCM10022403_037160</name>
</gene>
<dbReference type="Proteomes" id="UP001501009">
    <property type="component" value="Unassembled WGS sequence"/>
</dbReference>
<dbReference type="PROSITE" id="PS51118">
    <property type="entry name" value="HTH_HXLR"/>
    <property type="match status" value="1"/>
</dbReference>
<evidence type="ECO:0000256" key="2">
    <source>
        <dbReference type="ARBA" id="ARBA00023125"/>
    </source>
</evidence>
<feature type="region of interest" description="Disordered" evidence="4">
    <location>
        <begin position="74"/>
        <end position="95"/>
    </location>
</feature>